<sequence>MTVVESQQDSRVHYTQQSICALKGSTVTMGCTYKYNVFFNAKRVFWSKKESTVATVNEPPDLSLDPEYRGRVQYIRETLHDCKLRLSNVTKQDQSIYFAIIIMTSGRKLEGRSGVNLSVTELQVDMVPDSVLEGDPVTFTCETTCRLTDTPTFTWYKSGSELYSIYNFGLLHLPAVSQEDSGSYSCAVKGQSYRSPAVILNVYYLPKSVSVSISPSGEIVEGSSVTLTCSSDANPPVHDYTWYKETSSIGTEQSYIIHRIRSEDSGDYKCKARNYYGEKYSDGATLNVLYPPKRVSVSISPSGEIVEGSSVTLICSSDAKPPVHDYTWYKGTSSIGSGQSYIINRIRSEDSGEYKCKARNRYGEKYSDGATLNVLYPPKRVSVSISPSGEIVEGSSVTLTCSSDAKPPVVSYTWFKGTSFIRTGQSYIINRIRSEDSGDYKCKARNRYGEKYSDGVTLNILYPPKSVSVSISPSGEIVEGSSVTLTCSSDAKPPVHDYTWYKGRFIVESGKTYTINKFSSMNSGQYMCKANNLYGEKYSDGVTLNVLDPPKRVSVSISPTGAIVEGSSVTLTCNSDDNSVKYTWFKGTSVIGTAKTYTISKISSKDSGEYKCKSSNQYGEKYSEEVTVKVLYPPKRVSVSISPSGEIVEGSSVTLTCSSDAKPPVQNYTWFKGTTSVGKGKAYIISKISTEHSGKYKCKCSNEVGHQDSISVTLNVLYPPKRVSVSISSSGEIVEGSSVTLTCSSDANPPVQTYTWYKVNESSPVGSGQSYSFTLRFNSSGLFYCVAQNKYGNQRAAAVPVTLNVTPSSDHSFSVMDLCVAVGVGICGVAALIAALFCMRRTRQKRNAVKHQDGGTGAEDSTYTSLKPLTRSSNDVYSTLATVHPRPPDNTYAALDPQSISSDYDTLTVEKKHR</sequence>
<dbReference type="InterPro" id="IPR003598">
    <property type="entry name" value="Ig_sub2"/>
</dbReference>
<keyword evidence="2" id="KW-0812">Transmembrane</keyword>
<organism evidence="4 5">
    <name type="scientific">Pangasianodon hypophthalmus</name>
    <name type="common">Striped catfish</name>
    <name type="synonym">Helicophagus hypophthalmus</name>
    <dbReference type="NCBI Taxonomy" id="310915"/>
    <lineage>
        <taxon>Eukaryota</taxon>
        <taxon>Metazoa</taxon>
        <taxon>Chordata</taxon>
        <taxon>Craniata</taxon>
        <taxon>Vertebrata</taxon>
        <taxon>Euteleostomi</taxon>
        <taxon>Actinopterygii</taxon>
        <taxon>Neopterygii</taxon>
        <taxon>Teleostei</taxon>
        <taxon>Ostariophysi</taxon>
        <taxon>Siluriformes</taxon>
        <taxon>Pangasiidae</taxon>
        <taxon>Pangasianodon</taxon>
    </lineage>
</organism>
<name>A0A5N5JXA5_PANHP</name>
<feature type="domain" description="Ig-like" evidence="3">
    <location>
        <begin position="550"/>
        <end position="627"/>
    </location>
</feature>
<dbReference type="SMART" id="SM00409">
    <property type="entry name" value="IG"/>
    <property type="match status" value="9"/>
</dbReference>
<proteinExistence type="predicted"/>
<dbReference type="PANTHER" id="PTHR46013:SF4">
    <property type="entry name" value="B-CELL RECEPTOR CD22-RELATED"/>
    <property type="match status" value="1"/>
</dbReference>
<evidence type="ECO:0000259" key="3">
    <source>
        <dbReference type="PROSITE" id="PS50835"/>
    </source>
</evidence>
<evidence type="ECO:0000313" key="4">
    <source>
        <dbReference type="EMBL" id="KAB5523662.1"/>
    </source>
</evidence>
<evidence type="ECO:0000313" key="5">
    <source>
        <dbReference type="Proteomes" id="UP000327468"/>
    </source>
</evidence>
<dbReference type="InterPro" id="IPR003599">
    <property type="entry name" value="Ig_sub"/>
</dbReference>
<dbReference type="Proteomes" id="UP000327468">
    <property type="component" value="Chromosome 26"/>
</dbReference>
<evidence type="ECO:0000256" key="1">
    <source>
        <dbReference type="SAM" id="MobiDB-lite"/>
    </source>
</evidence>
<dbReference type="InterPro" id="IPR013783">
    <property type="entry name" value="Ig-like_fold"/>
</dbReference>
<feature type="region of interest" description="Disordered" evidence="1">
    <location>
        <begin position="848"/>
        <end position="869"/>
    </location>
</feature>
<protein>
    <recommendedName>
        <fullName evidence="3">Ig-like domain-containing protein</fullName>
    </recommendedName>
</protein>
<feature type="domain" description="Ig-like" evidence="3">
    <location>
        <begin position="120"/>
        <end position="201"/>
    </location>
</feature>
<dbReference type="AlphaFoldDB" id="A0A5N5JXA5"/>
<dbReference type="PANTHER" id="PTHR46013">
    <property type="entry name" value="VASCULAR CELL ADHESION MOLECULE 1"/>
    <property type="match status" value="1"/>
</dbReference>
<dbReference type="CDD" id="cd00096">
    <property type="entry name" value="Ig"/>
    <property type="match status" value="3"/>
</dbReference>
<dbReference type="InterPro" id="IPR036179">
    <property type="entry name" value="Ig-like_dom_sf"/>
</dbReference>
<dbReference type="SUPFAM" id="SSF48726">
    <property type="entry name" value="Immunoglobulin"/>
    <property type="match status" value="9"/>
</dbReference>
<keyword evidence="2" id="KW-1133">Transmembrane helix</keyword>
<feature type="domain" description="Ig-like" evidence="3">
    <location>
        <begin position="634"/>
        <end position="713"/>
    </location>
</feature>
<dbReference type="Pfam" id="PF13927">
    <property type="entry name" value="Ig_3"/>
    <property type="match status" value="1"/>
</dbReference>
<feature type="domain" description="Ig-like" evidence="3">
    <location>
        <begin position="464"/>
        <end position="545"/>
    </location>
</feature>
<feature type="domain" description="Ig-like" evidence="3">
    <location>
        <begin position="292"/>
        <end position="373"/>
    </location>
</feature>
<feature type="domain" description="Ig-like" evidence="3">
    <location>
        <begin position="720"/>
        <end position="804"/>
    </location>
</feature>
<feature type="domain" description="Ig-like" evidence="3">
    <location>
        <begin position="206"/>
        <end position="287"/>
    </location>
</feature>
<dbReference type="InterPro" id="IPR007110">
    <property type="entry name" value="Ig-like_dom"/>
</dbReference>
<dbReference type="PROSITE" id="PS50835">
    <property type="entry name" value="IG_LIKE"/>
    <property type="match status" value="8"/>
</dbReference>
<reference evidence="4 5" key="1">
    <citation type="submission" date="2019-06" db="EMBL/GenBank/DDBJ databases">
        <title>A chromosome-scale genome assembly of the striped catfish, Pangasianodon hypophthalmus.</title>
        <authorList>
            <person name="Wen M."/>
            <person name="Zahm M."/>
            <person name="Roques C."/>
            <person name="Cabau C."/>
            <person name="Klopp C."/>
            <person name="Donnadieu C."/>
            <person name="Jouanno E."/>
            <person name="Avarre J.-C."/>
            <person name="Campet M."/>
            <person name="Ha T.T.T."/>
            <person name="Dugue R."/>
            <person name="Lampietro C."/>
            <person name="Louis A."/>
            <person name="Herpin A."/>
            <person name="Echchiki A."/>
            <person name="Berthelot C."/>
            <person name="Parey E."/>
            <person name="Roest-Crollius H."/>
            <person name="Braasch I."/>
            <person name="Postlethwait J."/>
            <person name="Bobe J."/>
            <person name="Montfort J."/>
            <person name="Bouchez O."/>
            <person name="Begum T."/>
            <person name="Schartl M."/>
            <person name="Guiguen Y."/>
        </authorList>
    </citation>
    <scope>NUCLEOTIDE SEQUENCE [LARGE SCALE GENOMIC DNA]</scope>
    <source>
        <strain evidence="4 5">Indonesia</strain>
        <tissue evidence="4">Blood</tissue>
    </source>
</reference>
<dbReference type="Gene3D" id="2.60.40.10">
    <property type="entry name" value="Immunoglobulins"/>
    <property type="match status" value="9"/>
</dbReference>
<feature type="transmembrane region" description="Helical" evidence="2">
    <location>
        <begin position="813"/>
        <end position="837"/>
    </location>
</feature>
<evidence type="ECO:0000256" key="2">
    <source>
        <dbReference type="SAM" id="Phobius"/>
    </source>
</evidence>
<dbReference type="SMART" id="SM00408">
    <property type="entry name" value="IGc2"/>
    <property type="match status" value="8"/>
</dbReference>
<accession>A0A5N5JXA5</accession>
<keyword evidence="2" id="KW-0472">Membrane</keyword>
<keyword evidence="5" id="KW-1185">Reference proteome</keyword>
<dbReference type="EMBL" id="VFJC01000027">
    <property type="protein sequence ID" value="KAB5523662.1"/>
    <property type="molecule type" value="Genomic_DNA"/>
</dbReference>
<feature type="compositionally biased region" description="Polar residues" evidence="1">
    <location>
        <begin position="859"/>
        <end position="869"/>
    </location>
</feature>
<comment type="caution">
    <text evidence="4">The sequence shown here is derived from an EMBL/GenBank/DDBJ whole genome shotgun (WGS) entry which is preliminary data.</text>
</comment>
<gene>
    <name evidence="4" type="ORF">PHYPO_G00155140</name>
</gene>
<feature type="domain" description="Ig-like" evidence="3">
    <location>
        <begin position="378"/>
        <end position="459"/>
    </location>
</feature>
<dbReference type="Pfam" id="PF13895">
    <property type="entry name" value="Ig_2"/>
    <property type="match status" value="7"/>
</dbReference>